<evidence type="ECO:0000259" key="8">
    <source>
        <dbReference type="PROSITE" id="PS51296"/>
    </source>
</evidence>
<reference evidence="9 10" key="1">
    <citation type="submission" date="2015-12" db="EMBL/GenBank/DDBJ databases">
        <title>Diversity of Burkholderia near neighbor genomes.</title>
        <authorList>
            <person name="Sahl J."/>
            <person name="Wagner D."/>
            <person name="Keim P."/>
        </authorList>
    </citation>
    <scope>NUCLEOTIDE SEQUENCE [LARGE SCALE GENOMIC DNA]</scope>
    <source>
        <strain evidence="9 10">BDU6</strain>
    </source>
</reference>
<evidence type="ECO:0000256" key="5">
    <source>
        <dbReference type="ARBA" id="ARBA00023002"/>
    </source>
</evidence>
<keyword evidence="5" id="KW-0560">Oxidoreductase</keyword>
<dbReference type="SUPFAM" id="SSF55961">
    <property type="entry name" value="Bet v1-like"/>
    <property type="match status" value="1"/>
</dbReference>
<dbReference type="RefSeq" id="WP_059596659.1">
    <property type="nucleotide sequence ID" value="NZ_CP013386.1"/>
</dbReference>
<evidence type="ECO:0000256" key="6">
    <source>
        <dbReference type="ARBA" id="ARBA00023004"/>
    </source>
</evidence>
<gene>
    <name evidence="9" type="ORF">WS70_12080</name>
</gene>
<dbReference type="PROSITE" id="PS51296">
    <property type="entry name" value="RIESKE"/>
    <property type="match status" value="1"/>
</dbReference>
<dbReference type="GO" id="GO:0016491">
    <property type="term" value="F:oxidoreductase activity"/>
    <property type="evidence" value="ECO:0007669"/>
    <property type="project" value="UniProtKB-KW"/>
</dbReference>
<evidence type="ECO:0000256" key="3">
    <source>
        <dbReference type="ARBA" id="ARBA00022714"/>
    </source>
</evidence>
<dbReference type="InterPro" id="IPR001663">
    <property type="entry name" value="Rng_hydr_dOase-A"/>
</dbReference>
<protein>
    <submittedName>
        <fullName evidence="9">Rieske (2Fe-2S) protein</fullName>
    </submittedName>
</protein>
<keyword evidence="7" id="KW-0411">Iron-sulfur</keyword>
<dbReference type="GO" id="GO:0005506">
    <property type="term" value="F:iron ion binding"/>
    <property type="evidence" value="ECO:0007669"/>
    <property type="project" value="InterPro"/>
</dbReference>
<dbReference type="AlphaFoldDB" id="A0A1B4FFI3"/>
<dbReference type="Gene3D" id="3.90.380.10">
    <property type="entry name" value="Naphthalene 1,2-dioxygenase Alpha Subunit, Chain A, domain 1"/>
    <property type="match status" value="1"/>
</dbReference>
<comment type="similarity">
    <text evidence="2">Belongs to the bacterial ring-hydroxylating dioxygenase alpha subunit family.</text>
</comment>
<dbReference type="GO" id="GO:0051537">
    <property type="term" value="F:2 iron, 2 sulfur cluster binding"/>
    <property type="evidence" value="ECO:0007669"/>
    <property type="project" value="UniProtKB-KW"/>
</dbReference>
<dbReference type="KEGG" id="buu:WS70_12080"/>
<evidence type="ECO:0000256" key="2">
    <source>
        <dbReference type="ARBA" id="ARBA00008751"/>
    </source>
</evidence>
<evidence type="ECO:0000313" key="10">
    <source>
        <dbReference type="Proteomes" id="UP000062519"/>
    </source>
</evidence>
<dbReference type="InterPro" id="IPR017941">
    <property type="entry name" value="Rieske_2Fe-2S"/>
</dbReference>
<keyword evidence="10" id="KW-1185">Reference proteome</keyword>
<evidence type="ECO:0000256" key="7">
    <source>
        <dbReference type="ARBA" id="ARBA00023014"/>
    </source>
</evidence>
<organism evidence="9 10">
    <name type="scientific">Burkholderia mayonis</name>
    <dbReference type="NCBI Taxonomy" id="1385591"/>
    <lineage>
        <taxon>Bacteria</taxon>
        <taxon>Pseudomonadati</taxon>
        <taxon>Pseudomonadota</taxon>
        <taxon>Betaproteobacteria</taxon>
        <taxon>Burkholderiales</taxon>
        <taxon>Burkholderiaceae</taxon>
        <taxon>Burkholderia</taxon>
        <taxon>pseudomallei group</taxon>
    </lineage>
</organism>
<comment type="cofactor">
    <cofactor evidence="1">
        <name>Fe cation</name>
        <dbReference type="ChEBI" id="CHEBI:24875"/>
    </cofactor>
</comment>
<dbReference type="InterPro" id="IPR036922">
    <property type="entry name" value="Rieske_2Fe-2S_sf"/>
</dbReference>
<dbReference type="EMBL" id="CP013386">
    <property type="protein sequence ID" value="AOJ02473.1"/>
    <property type="molecule type" value="Genomic_DNA"/>
</dbReference>
<dbReference type="Proteomes" id="UP000062519">
    <property type="component" value="Chromosome 1"/>
</dbReference>
<keyword evidence="3" id="KW-0001">2Fe-2S</keyword>
<accession>A0A1B4FFI3</accession>
<name>A0A1B4FFI3_9BURK</name>
<dbReference type="PANTHER" id="PTHR43756">
    <property type="entry name" value="CHOLINE MONOOXYGENASE, CHLOROPLASTIC"/>
    <property type="match status" value="1"/>
</dbReference>
<feature type="domain" description="Rieske" evidence="8">
    <location>
        <begin position="40"/>
        <end position="141"/>
    </location>
</feature>
<keyword evidence="4" id="KW-0479">Metal-binding</keyword>
<keyword evidence="6" id="KW-0408">Iron</keyword>
<dbReference type="Pfam" id="PF00848">
    <property type="entry name" value="Ring_hydroxyl_A"/>
    <property type="match status" value="1"/>
</dbReference>
<proteinExistence type="inferred from homology"/>
<dbReference type="InterPro" id="IPR015879">
    <property type="entry name" value="Ring_hydroxy_dOase_asu_C_dom"/>
</dbReference>
<evidence type="ECO:0000313" key="9">
    <source>
        <dbReference type="EMBL" id="AOJ02473.1"/>
    </source>
</evidence>
<dbReference type="PANTHER" id="PTHR43756:SF5">
    <property type="entry name" value="CHOLINE MONOOXYGENASE, CHLOROPLASTIC"/>
    <property type="match status" value="1"/>
</dbReference>
<dbReference type="Pfam" id="PF00355">
    <property type="entry name" value="Rieske"/>
    <property type="match status" value="1"/>
</dbReference>
<dbReference type="Gene3D" id="2.102.10.10">
    <property type="entry name" value="Rieske [2Fe-2S] iron-sulphur domain"/>
    <property type="match status" value="1"/>
</dbReference>
<evidence type="ECO:0000256" key="1">
    <source>
        <dbReference type="ARBA" id="ARBA00001962"/>
    </source>
</evidence>
<dbReference type="SUPFAM" id="SSF50022">
    <property type="entry name" value="ISP domain"/>
    <property type="match status" value="1"/>
</dbReference>
<dbReference type="CDD" id="cd00680">
    <property type="entry name" value="RHO_alpha_C"/>
    <property type="match status" value="1"/>
</dbReference>
<evidence type="ECO:0000256" key="4">
    <source>
        <dbReference type="ARBA" id="ARBA00022723"/>
    </source>
</evidence>
<sequence>MIDIESCIMPDNRFAQLPVKSYFDEDVLKLERDLIFEVFPQYLGHEQWIPHVGDYLVLSHENNGRIMVHAENGINLLSNVCRHRQATILQGRGTASYITCPLHQWTYAPNGTLLGAPHFPENPCLNLENFATQKWNGIIYEAAPHNVASAMASLPSEIAEIIDFTRYVPDKSESYRVNYNWKTFLEFYLEDYHVAPFHPGLGNFVTCDNIQWKFGEWYSVQMVGIKDTLRRPGNSEIYRKWHRAVLDYYGSDLPNYGAIWLYIYPNVMIEWYPLVLVISTVFPNGAGHSVNNVEFFHPEEIILFDTDSITSARIAAEAYIETAIEDNLIGERMHEGRRALWERGGCEVGPYQSPLEDGMRHFHALYRSQIGQYL</sequence>
<dbReference type="CDD" id="cd03469">
    <property type="entry name" value="Rieske_RO_Alpha_N"/>
    <property type="match status" value="1"/>
</dbReference>